<evidence type="ECO:0000256" key="2">
    <source>
        <dbReference type="PIRNR" id="PIRNR001365"/>
    </source>
</evidence>
<feature type="active site" description="Proton donor/acceptor" evidence="3">
    <location>
        <position position="153"/>
    </location>
</feature>
<comment type="caution">
    <text evidence="5">The sequence shown here is derived from an EMBL/GenBank/DDBJ whole genome shotgun (WGS) entry which is preliminary data.</text>
</comment>
<dbReference type="Proteomes" id="UP000193467">
    <property type="component" value="Unassembled WGS sequence"/>
</dbReference>
<evidence type="ECO:0000256" key="4">
    <source>
        <dbReference type="PIRSR" id="PIRSR001365-2"/>
    </source>
</evidence>
<dbReference type="PIRSF" id="PIRSF001365">
    <property type="entry name" value="DHDPS"/>
    <property type="match status" value="1"/>
</dbReference>
<evidence type="ECO:0000313" key="5">
    <source>
        <dbReference type="EMBL" id="ORY92919.1"/>
    </source>
</evidence>
<accession>A0A1Y2G780</accession>
<comment type="similarity">
    <text evidence="2">Belongs to the DapA family.</text>
</comment>
<feature type="active site" description="Schiff-base intermediate with substrate" evidence="3">
    <location>
        <position position="183"/>
    </location>
</feature>
<dbReference type="Gene3D" id="3.20.20.70">
    <property type="entry name" value="Aldolase class I"/>
    <property type="match status" value="1"/>
</dbReference>
<dbReference type="PRINTS" id="PR00146">
    <property type="entry name" value="DHPICSNTHASE"/>
</dbReference>
<dbReference type="SMART" id="SM01130">
    <property type="entry name" value="DHDPS"/>
    <property type="match status" value="1"/>
</dbReference>
<keyword evidence="6" id="KW-1185">Reference proteome</keyword>
<reference evidence="5 6" key="1">
    <citation type="submission" date="2016-07" db="EMBL/GenBank/DDBJ databases">
        <title>Pervasive Adenine N6-methylation of Active Genes in Fungi.</title>
        <authorList>
            <consortium name="DOE Joint Genome Institute"/>
            <person name="Mondo S.J."/>
            <person name="Dannebaum R.O."/>
            <person name="Kuo R.C."/>
            <person name="Labutti K."/>
            <person name="Haridas S."/>
            <person name="Kuo A."/>
            <person name="Salamov A."/>
            <person name="Ahrendt S.R."/>
            <person name="Lipzen A."/>
            <person name="Sullivan W."/>
            <person name="Andreopoulos W.B."/>
            <person name="Clum A."/>
            <person name="Lindquist E."/>
            <person name="Daum C."/>
            <person name="Ramamoorthy G.K."/>
            <person name="Gryganskyi A."/>
            <person name="Culley D."/>
            <person name="Magnuson J.K."/>
            <person name="James T.Y."/>
            <person name="O'Malley M.A."/>
            <person name="Stajich J.E."/>
            <person name="Spatafora J.W."/>
            <person name="Visel A."/>
            <person name="Grigoriev I.V."/>
        </authorList>
    </citation>
    <scope>NUCLEOTIDE SEQUENCE [LARGE SCALE GENOMIC DNA]</scope>
    <source>
        <strain evidence="5 6">62-1032</strain>
    </source>
</reference>
<protein>
    <recommendedName>
        <fullName evidence="7">Dihydrodipicolinate synthetase</fullName>
    </recommendedName>
</protein>
<dbReference type="InParanoid" id="A0A1Y2G780"/>
<evidence type="ECO:0000256" key="1">
    <source>
        <dbReference type="ARBA" id="ARBA00023239"/>
    </source>
</evidence>
<dbReference type="AlphaFoldDB" id="A0A1Y2G780"/>
<dbReference type="PANTHER" id="PTHR12128:SF66">
    <property type="entry name" value="4-HYDROXY-2-OXOGLUTARATE ALDOLASE, MITOCHONDRIAL"/>
    <property type="match status" value="1"/>
</dbReference>
<proteinExistence type="inferred from homology"/>
<evidence type="ECO:0000256" key="3">
    <source>
        <dbReference type="PIRSR" id="PIRSR001365-1"/>
    </source>
</evidence>
<sequence length="323" mass="33804">MPHATSQINGHGQTLLPVGVYAPLNTFYDASEELDLETFKKHALRIAQAGVSLVVNGSMGEAHHLTREERKLLIQTARQVLDDNQLTNIQLVAGTGGNSTKETIELSKDAAEAGAQFNMVIAPGYFAGALGPKALKTFFVDVAAASPIPVIIYNFPGAASGLDLSSDLIADIAAAAPNIIGVKLTCGSVGKLTRLVSLRKDFAVLGGFVDFLGPSLLLKSAGGITGLANVAPKSCLKLYNLTLSGLSGNLKDLAAATTLQELVSSGDWALQKGGISGTKYALQQVNGYGGKPRRPILEFEENGGDGKALMLELAPLVEYEKSL</sequence>
<dbReference type="OrthoDB" id="191315at2759"/>
<gene>
    <name evidence="5" type="ORF">BCR35DRAFT_274061</name>
</gene>
<keyword evidence="1 2" id="KW-0456">Lyase</keyword>
<dbReference type="PANTHER" id="PTHR12128">
    <property type="entry name" value="DIHYDRODIPICOLINATE SYNTHASE"/>
    <property type="match status" value="1"/>
</dbReference>
<dbReference type="CDD" id="cd00408">
    <property type="entry name" value="DHDPS-like"/>
    <property type="match status" value="1"/>
</dbReference>
<dbReference type="STRING" id="106004.A0A1Y2G780"/>
<dbReference type="InterPro" id="IPR002220">
    <property type="entry name" value="DapA-like"/>
</dbReference>
<dbReference type="EMBL" id="MCGR01000001">
    <property type="protein sequence ID" value="ORY92919.1"/>
    <property type="molecule type" value="Genomic_DNA"/>
</dbReference>
<dbReference type="SUPFAM" id="SSF51569">
    <property type="entry name" value="Aldolase"/>
    <property type="match status" value="1"/>
</dbReference>
<dbReference type="GO" id="GO:0008840">
    <property type="term" value="F:4-hydroxy-tetrahydrodipicolinate synthase activity"/>
    <property type="evidence" value="ECO:0007669"/>
    <property type="project" value="TreeGrafter"/>
</dbReference>
<organism evidence="5 6">
    <name type="scientific">Leucosporidium creatinivorum</name>
    <dbReference type="NCBI Taxonomy" id="106004"/>
    <lineage>
        <taxon>Eukaryota</taxon>
        <taxon>Fungi</taxon>
        <taxon>Dikarya</taxon>
        <taxon>Basidiomycota</taxon>
        <taxon>Pucciniomycotina</taxon>
        <taxon>Microbotryomycetes</taxon>
        <taxon>Leucosporidiales</taxon>
        <taxon>Leucosporidium</taxon>
    </lineage>
</organism>
<name>A0A1Y2G780_9BASI</name>
<evidence type="ECO:0008006" key="7">
    <source>
        <dbReference type="Google" id="ProtNLM"/>
    </source>
</evidence>
<feature type="binding site" evidence="4">
    <location>
        <position position="224"/>
    </location>
    <ligand>
        <name>pyruvate</name>
        <dbReference type="ChEBI" id="CHEBI:15361"/>
    </ligand>
</feature>
<dbReference type="InterPro" id="IPR013785">
    <property type="entry name" value="Aldolase_TIM"/>
</dbReference>
<evidence type="ECO:0000313" key="6">
    <source>
        <dbReference type="Proteomes" id="UP000193467"/>
    </source>
</evidence>
<dbReference type="Pfam" id="PF00701">
    <property type="entry name" value="DHDPS"/>
    <property type="match status" value="1"/>
</dbReference>